<dbReference type="Proteomes" id="UP001484239">
    <property type="component" value="Unassembled WGS sequence"/>
</dbReference>
<dbReference type="InterPro" id="IPR014001">
    <property type="entry name" value="Helicase_ATP-bd"/>
</dbReference>
<evidence type="ECO:0000313" key="4">
    <source>
        <dbReference type="EMBL" id="MEK9502740.1"/>
    </source>
</evidence>
<dbReference type="InterPro" id="IPR049730">
    <property type="entry name" value="SNF2/RAD54-like_C"/>
</dbReference>
<gene>
    <name evidence="4" type="ORF">WI372_17220</name>
</gene>
<dbReference type="PROSITE" id="PS51194">
    <property type="entry name" value="HELICASE_CTER"/>
    <property type="match status" value="1"/>
</dbReference>
<comment type="caution">
    <text evidence="4">The sequence shown here is derived from an EMBL/GenBank/DDBJ whole genome shotgun (WGS) entry which is preliminary data.</text>
</comment>
<name>A0ABU9EDA4_9BACT</name>
<dbReference type="PANTHER" id="PTHR45766">
    <property type="entry name" value="DNA ANNEALING HELICASE AND ENDONUCLEASE ZRANB3 FAMILY MEMBER"/>
    <property type="match status" value="1"/>
</dbReference>
<protein>
    <submittedName>
        <fullName evidence="4">Helicase-related protein</fullName>
    </submittedName>
</protein>
<dbReference type="PROSITE" id="PS51192">
    <property type="entry name" value="HELICASE_ATP_BIND_1"/>
    <property type="match status" value="1"/>
</dbReference>
<keyword evidence="4" id="KW-0347">Helicase</keyword>
<dbReference type="Pfam" id="PF00271">
    <property type="entry name" value="Helicase_C"/>
    <property type="match status" value="1"/>
</dbReference>
<dbReference type="Gene3D" id="3.40.50.10810">
    <property type="entry name" value="Tandem AAA-ATPase domain"/>
    <property type="match status" value="1"/>
</dbReference>
<sequence>MIDSQIWDNSSGHSVARALEVLFTDAARASILVPELSLSAFSELETVLRVPNPVRLLLSGSHAVSAEGIRLLGDRGDRGWRNTLKAPAVAEAFGAWVRDQVEVRMNQRPARHSLYGSGGGSNPGVLHGSAALTRPDLGLAAPDGPVMNTLVDGSQAQALLEWFERIWSDPNNTVEARDELLAVVHEIGQNVSAHAFYGTALQAMFAESMEDLDEDEIMNPRTGIKDTLVWNKLYRFQRDGVLGVIDKIERYNGCILADSVGLGKTFEALAVIKYFELRNDRVLVIAPKRLRDNWTVYTVNDRRNLFAEDRFNYDVLNHTDLTRTSGMSGEINLKTLNWGNYDLVVIDESHNFRNSPPDRGTGMTRYGRLMRDVIQRGVKTKVLMLSATPVNSRMNDLKNQIAFITEGRDDALWSHGVPSIEQTLRRAQARFNAWLSLDLDDRTTESLLDELDKDYFRILDLLTIARSRRHIEKYYDLNEVGDFPERLPPKNPRPDIDLRGEFPSLQEINREIRLLNLAAYAPLKYVRADRVEEYGKKYDLQLGGSSVFRQIDREESLIHLMRINLLKRMESSIHSFSTTVERQLEKVRALLERLERHEGADVEELSIADIDIDDDSLAPYMTGNKIKVLIKDVDQVKWKEQLHEDEGRLVGLLRASKAITAERDAKLDHLKEFITTKARAPFNPGNQKALVFTAFADTADYLYAHVSEWAGQKLGLHAAVLTGTGSGNRSTLGIGRDQSTILSAFSPISKERDAGSDDPAAPQIDILIATDCISEGQNLQDCDCVINYDIHWNPVRIIQRFGRIDRLGSRNRAIQLVNYWPNMELEEYINLEARVSGRMVLLDISATGEENLIEDLGPRQMRDLEYRRRQLEQLQDSVIDLEDLSSGISITDMTFSPYRLDLLERLRAGESCVAPLGVRGAVQLDLEDDTEGGGAIFLLRHERPAQLGDPVPDEHYLVRVSEDGSVAIAHDQPRKALEFLKRLAIGRTQPDRNGWHHYARQTEGETDLSHYRELLAVAVDRIVGEHQQRGVETLFQAGGTALSQTDARGLDDFEVVAWLALS</sequence>
<feature type="domain" description="Helicase ATP-binding" evidence="2">
    <location>
        <begin position="245"/>
        <end position="407"/>
    </location>
</feature>
<dbReference type="InterPro" id="IPR001650">
    <property type="entry name" value="Helicase_C-like"/>
</dbReference>
<dbReference type="SUPFAM" id="SSF52540">
    <property type="entry name" value="P-loop containing nucleoside triphosphate hydrolases"/>
    <property type="match status" value="1"/>
</dbReference>
<dbReference type="PANTHER" id="PTHR45766:SF6">
    <property type="entry name" value="SWI_SNF-RELATED MATRIX-ASSOCIATED ACTIN-DEPENDENT REGULATOR OF CHROMATIN SUBFAMILY A-LIKE PROTEIN 1"/>
    <property type="match status" value="1"/>
</dbReference>
<keyword evidence="4" id="KW-0547">Nucleotide-binding</keyword>
<evidence type="ECO:0000259" key="2">
    <source>
        <dbReference type="PROSITE" id="PS51192"/>
    </source>
</evidence>
<accession>A0ABU9EDA4</accession>
<keyword evidence="1" id="KW-0378">Hydrolase</keyword>
<dbReference type="SMART" id="SM00490">
    <property type="entry name" value="HELICc"/>
    <property type="match status" value="1"/>
</dbReference>
<dbReference type="Pfam" id="PF00176">
    <property type="entry name" value="SNF2-rel_dom"/>
    <property type="match status" value="1"/>
</dbReference>
<reference evidence="4 5" key="1">
    <citation type="submission" date="2024-02" db="EMBL/GenBank/DDBJ databases">
        <title>A novel Gemmatimonadota bacterium.</title>
        <authorList>
            <person name="Du Z.-J."/>
            <person name="Ye Y.-Q."/>
        </authorList>
    </citation>
    <scope>NUCLEOTIDE SEQUENCE [LARGE SCALE GENOMIC DNA]</scope>
    <source>
        <strain evidence="4 5">DH-20</strain>
    </source>
</reference>
<dbReference type="EMBL" id="JBBHLI010000014">
    <property type="protein sequence ID" value="MEK9502740.1"/>
    <property type="molecule type" value="Genomic_DNA"/>
</dbReference>
<dbReference type="GO" id="GO:0004386">
    <property type="term" value="F:helicase activity"/>
    <property type="evidence" value="ECO:0007669"/>
    <property type="project" value="UniProtKB-KW"/>
</dbReference>
<feature type="domain" description="Helicase C-terminal" evidence="3">
    <location>
        <begin position="666"/>
        <end position="885"/>
    </location>
</feature>
<dbReference type="Gene3D" id="3.40.50.300">
    <property type="entry name" value="P-loop containing nucleotide triphosphate hydrolases"/>
    <property type="match status" value="1"/>
</dbReference>
<evidence type="ECO:0000259" key="3">
    <source>
        <dbReference type="PROSITE" id="PS51194"/>
    </source>
</evidence>
<dbReference type="CDD" id="cd18793">
    <property type="entry name" value="SF2_C_SNF"/>
    <property type="match status" value="1"/>
</dbReference>
<dbReference type="RefSeq" id="WP_405283653.1">
    <property type="nucleotide sequence ID" value="NZ_CP144380.1"/>
</dbReference>
<keyword evidence="5" id="KW-1185">Reference proteome</keyword>
<dbReference type="InterPro" id="IPR038718">
    <property type="entry name" value="SNF2-like_sf"/>
</dbReference>
<organism evidence="4 5">
    <name type="scientific">Gaopeijia maritima</name>
    <dbReference type="NCBI Taxonomy" id="3119007"/>
    <lineage>
        <taxon>Bacteria</taxon>
        <taxon>Pseudomonadati</taxon>
        <taxon>Gemmatimonadota</taxon>
        <taxon>Longimicrobiia</taxon>
        <taxon>Gaopeijiales</taxon>
        <taxon>Gaopeijiaceae</taxon>
        <taxon>Gaopeijia</taxon>
    </lineage>
</organism>
<keyword evidence="4" id="KW-0067">ATP-binding</keyword>
<proteinExistence type="predicted"/>
<evidence type="ECO:0000313" key="5">
    <source>
        <dbReference type="Proteomes" id="UP001484239"/>
    </source>
</evidence>
<evidence type="ECO:0000256" key="1">
    <source>
        <dbReference type="ARBA" id="ARBA00022801"/>
    </source>
</evidence>
<dbReference type="SMART" id="SM00487">
    <property type="entry name" value="DEXDc"/>
    <property type="match status" value="1"/>
</dbReference>
<dbReference type="InterPro" id="IPR000330">
    <property type="entry name" value="SNF2_N"/>
</dbReference>
<dbReference type="InterPro" id="IPR027417">
    <property type="entry name" value="P-loop_NTPase"/>
</dbReference>